<keyword evidence="5" id="KW-0675">Receptor</keyword>
<keyword evidence="6" id="KW-0325">Glycoprotein</keyword>
<protein>
    <recommendedName>
        <fullName evidence="8">Receptor ligand binding region domain-containing protein</fullName>
    </recommendedName>
</protein>
<keyword evidence="10" id="KW-1185">Reference proteome</keyword>
<evidence type="ECO:0000313" key="10">
    <source>
        <dbReference type="Proteomes" id="UP000823561"/>
    </source>
</evidence>
<evidence type="ECO:0000256" key="6">
    <source>
        <dbReference type="ARBA" id="ARBA00023180"/>
    </source>
</evidence>
<dbReference type="InterPro" id="IPR001828">
    <property type="entry name" value="ANF_lig-bd_rcpt"/>
</dbReference>
<proteinExistence type="predicted"/>
<dbReference type="InterPro" id="IPR050726">
    <property type="entry name" value="mGluR"/>
</dbReference>
<feature type="domain" description="Receptor ligand binding region" evidence="8">
    <location>
        <begin position="30"/>
        <end position="370"/>
    </location>
</feature>
<evidence type="ECO:0000256" key="1">
    <source>
        <dbReference type="ARBA" id="ARBA00004141"/>
    </source>
</evidence>
<dbReference type="FunFam" id="3.40.50.2300:FF:000152">
    <property type="entry name" value="G protein-coupled receptor class C group 6 member A"/>
    <property type="match status" value="1"/>
</dbReference>
<evidence type="ECO:0000256" key="5">
    <source>
        <dbReference type="ARBA" id="ARBA00023170"/>
    </source>
</evidence>
<reference evidence="9" key="1">
    <citation type="submission" date="2020-10" db="EMBL/GenBank/DDBJ databases">
        <title>Chromosome-scale genome assembly of the Allis shad, Alosa alosa.</title>
        <authorList>
            <person name="Margot Z."/>
            <person name="Christophe K."/>
            <person name="Cabau C."/>
            <person name="Louis A."/>
            <person name="Berthelot C."/>
            <person name="Parey E."/>
            <person name="Roest Crollius H."/>
            <person name="Montfort J."/>
            <person name="Robinson-Rechavi M."/>
            <person name="Bucao C."/>
            <person name="Bouchez O."/>
            <person name="Gislard M."/>
            <person name="Lluch J."/>
            <person name="Milhes M."/>
            <person name="Lampietro C."/>
            <person name="Lopez Roques C."/>
            <person name="Donnadieu C."/>
            <person name="Braasch I."/>
            <person name="Desvignes T."/>
            <person name="Postlethwait J."/>
            <person name="Bobe J."/>
            <person name="Guiguen Y."/>
        </authorList>
    </citation>
    <scope>NUCLEOTIDE SEQUENCE</scope>
    <source>
        <strain evidence="9">M-15738</strain>
        <tissue evidence="9">Blood</tissue>
    </source>
</reference>
<dbReference type="Gene3D" id="3.40.50.2300">
    <property type="match status" value="2"/>
</dbReference>
<evidence type="ECO:0000256" key="3">
    <source>
        <dbReference type="ARBA" id="ARBA00022989"/>
    </source>
</evidence>
<sequence length="391" mass="43205">MFALTEKTLPHGKKLYSVARLLQALVLVEAVETVNRSPLLGNLTLGYHIVDTCSDVTTAVAVTHRYLDDFNSVCSQEEDMDKSSSESSPANHDSRPGPGHFRSHHVVVGGYHSEISIAVARQLSIKQIPQISYGSTTGILSDKSRFPAFMRTVPEDNYQAQAIVDILVGHGWDWVGLVTTDGDYGRYAAQRFQLHAEKQGICISFSVVLPDILDDTELKDGIRSTVRHLEDNPKVRAVVSFAKPDHMMYIMQELTDNATGRVWIASDNWATSSRVLLNRNLSDVGTIVGVTLKSADTTRFQTYLDGLDPDPAAHQNNTILRQYLWSEGKDMTQPELGAALKKKIYPYAVFSVGLAVRAIARAVANLCANRDCRGGNNFKPWEVSAVWAVGW</sequence>
<keyword evidence="2" id="KW-0812">Transmembrane</keyword>
<dbReference type="EMBL" id="JADWDJ010000008">
    <property type="protein sequence ID" value="KAG5277392.1"/>
    <property type="molecule type" value="Genomic_DNA"/>
</dbReference>
<dbReference type="SUPFAM" id="SSF53822">
    <property type="entry name" value="Periplasmic binding protein-like I"/>
    <property type="match status" value="1"/>
</dbReference>
<dbReference type="PRINTS" id="PR00248">
    <property type="entry name" value="GPCRMGR"/>
</dbReference>
<gene>
    <name evidence="9" type="ORF">AALO_G00116980</name>
</gene>
<comment type="subcellular location">
    <subcellularLocation>
        <location evidence="1">Membrane</location>
        <topology evidence="1">Multi-pass membrane protein</topology>
    </subcellularLocation>
</comment>
<organism evidence="9 10">
    <name type="scientific">Alosa alosa</name>
    <name type="common">allis shad</name>
    <dbReference type="NCBI Taxonomy" id="278164"/>
    <lineage>
        <taxon>Eukaryota</taxon>
        <taxon>Metazoa</taxon>
        <taxon>Chordata</taxon>
        <taxon>Craniata</taxon>
        <taxon>Vertebrata</taxon>
        <taxon>Euteleostomi</taxon>
        <taxon>Actinopterygii</taxon>
        <taxon>Neopterygii</taxon>
        <taxon>Teleostei</taxon>
        <taxon>Clupei</taxon>
        <taxon>Clupeiformes</taxon>
        <taxon>Clupeoidei</taxon>
        <taxon>Clupeidae</taxon>
        <taxon>Alosa</taxon>
    </lineage>
</organism>
<keyword evidence="4" id="KW-0472">Membrane</keyword>
<comment type="caution">
    <text evidence="9">The sequence shown here is derived from an EMBL/GenBank/DDBJ whole genome shotgun (WGS) entry which is preliminary data.</text>
</comment>
<dbReference type="Pfam" id="PF01094">
    <property type="entry name" value="ANF_receptor"/>
    <property type="match status" value="1"/>
</dbReference>
<evidence type="ECO:0000256" key="7">
    <source>
        <dbReference type="SAM" id="MobiDB-lite"/>
    </source>
</evidence>
<dbReference type="PANTHER" id="PTHR24060">
    <property type="entry name" value="METABOTROPIC GLUTAMATE RECEPTOR"/>
    <property type="match status" value="1"/>
</dbReference>
<evidence type="ECO:0000256" key="4">
    <source>
        <dbReference type="ARBA" id="ARBA00023136"/>
    </source>
</evidence>
<dbReference type="AlphaFoldDB" id="A0AAV6GUV2"/>
<dbReference type="InterPro" id="IPR000337">
    <property type="entry name" value="GPCR_3"/>
</dbReference>
<evidence type="ECO:0000256" key="2">
    <source>
        <dbReference type="ARBA" id="ARBA00022692"/>
    </source>
</evidence>
<accession>A0AAV6GUV2</accession>
<feature type="region of interest" description="Disordered" evidence="7">
    <location>
        <begin position="77"/>
        <end position="99"/>
    </location>
</feature>
<dbReference type="GO" id="GO:0016020">
    <property type="term" value="C:membrane"/>
    <property type="evidence" value="ECO:0007669"/>
    <property type="project" value="UniProtKB-SubCell"/>
</dbReference>
<name>A0AAV6GUV2_9TELE</name>
<dbReference type="Proteomes" id="UP000823561">
    <property type="component" value="Chromosome 8"/>
</dbReference>
<keyword evidence="3" id="KW-1133">Transmembrane helix</keyword>
<dbReference type="GO" id="GO:0004930">
    <property type="term" value="F:G protein-coupled receptor activity"/>
    <property type="evidence" value="ECO:0007669"/>
    <property type="project" value="InterPro"/>
</dbReference>
<dbReference type="InterPro" id="IPR028082">
    <property type="entry name" value="Peripla_BP_I"/>
</dbReference>
<evidence type="ECO:0000259" key="8">
    <source>
        <dbReference type="Pfam" id="PF01094"/>
    </source>
</evidence>
<evidence type="ECO:0000313" key="9">
    <source>
        <dbReference type="EMBL" id="KAG5277392.1"/>
    </source>
</evidence>